<dbReference type="AlphaFoldDB" id="A0A9X4RJV1"/>
<reference evidence="1" key="1">
    <citation type="submission" date="2019-05" db="EMBL/GenBank/DDBJ databases">
        <title>Whole genome sequencing of Pseudanabaena catenata USMAC16.</title>
        <authorList>
            <person name="Khan Z."/>
            <person name="Omar W.M."/>
            <person name="Convey P."/>
            <person name="Merican F."/>
            <person name="Najimudin N."/>
        </authorList>
    </citation>
    <scope>NUCLEOTIDE SEQUENCE</scope>
    <source>
        <strain evidence="1">USMAC16</strain>
    </source>
</reference>
<sequence>MDYEMPVSCQLKRSKYVDHTLADQCLIKHSSESILRNDKKEMAKKIILTVMILFLLISCNISNKIEPSVINVDPLVKTEEIPINFQYFYPIESNGKWGYIDKFGEIKIKPIFEKAEEFKRNRAAIKLGGWGFINPEGEMIIEPKFDEVRSFYNGDFTKVRIKHTWMYISADGEPLNELEKFRFIDIDNFSEGLVPASNNRENEGRGFIDQNGNVIIGFKFSETGAFQNGLTPVSVRERGFFYYNFLFRYFYINHNGKQAFPFDSYDFLPDFSDGLAAVPDYFFWKKSYGYIGLAEKGRNSCNQ</sequence>
<dbReference type="RefSeq" id="WP_040689650.1">
    <property type="nucleotide sequence ID" value="NZ_VBTY01000236.1"/>
</dbReference>
<organism evidence="1 2">
    <name type="scientific">Pseudanabaena catenata USMAC16</name>
    <dbReference type="NCBI Taxonomy" id="1855837"/>
    <lineage>
        <taxon>Bacteria</taxon>
        <taxon>Bacillati</taxon>
        <taxon>Cyanobacteriota</taxon>
        <taxon>Cyanophyceae</taxon>
        <taxon>Pseudanabaenales</taxon>
        <taxon>Pseudanabaenaceae</taxon>
        <taxon>Pseudanabaena</taxon>
    </lineage>
</organism>
<gene>
    <name evidence="1" type="ORF">FEV09_20075</name>
</gene>
<evidence type="ECO:0000313" key="1">
    <source>
        <dbReference type="EMBL" id="MDG3496842.1"/>
    </source>
</evidence>
<accession>A0A9X4RJV1</accession>
<dbReference type="InterPro" id="IPR032774">
    <property type="entry name" value="WG_beta_rep"/>
</dbReference>
<comment type="caution">
    <text evidence="1">The sequence shown here is derived from an EMBL/GenBank/DDBJ whole genome shotgun (WGS) entry which is preliminary data.</text>
</comment>
<dbReference type="EMBL" id="VBTY01000236">
    <property type="protein sequence ID" value="MDG3496842.1"/>
    <property type="molecule type" value="Genomic_DNA"/>
</dbReference>
<dbReference type="PANTHER" id="PTHR37841">
    <property type="entry name" value="GLR2918 PROTEIN"/>
    <property type="match status" value="1"/>
</dbReference>
<name>A0A9X4RJV1_9CYAN</name>
<protein>
    <submittedName>
        <fullName evidence="1">WG repeat-containing protein</fullName>
    </submittedName>
</protein>
<proteinExistence type="predicted"/>
<dbReference type="SUPFAM" id="SSF69360">
    <property type="entry name" value="Cell wall binding repeat"/>
    <property type="match status" value="1"/>
</dbReference>
<dbReference type="PANTHER" id="PTHR37841:SF1">
    <property type="entry name" value="DUF3298 DOMAIN-CONTAINING PROTEIN"/>
    <property type="match status" value="1"/>
</dbReference>
<dbReference type="Proteomes" id="UP001152872">
    <property type="component" value="Unassembled WGS sequence"/>
</dbReference>
<keyword evidence="2" id="KW-1185">Reference proteome</keyword>
<evidence type="ECO:0000313" key="2">
    <source>
        <dbReference type="Proteomes" id="UP001152872"/>
    </source>
</evidence>
<dbReference type="Pfam" id="PF14903">
    <property type="entry name" value="WG_beta_rep"/>
    <property type="match status" value="4"/>
</dbReference>